<sequence length="190" mass="22219">MMKDLNDKKQQVFETALEMILENGVQSASMGKISKASGVAVGTIYHYFSSKEELITELYRMNKLNFISSFQQIERGKTPRETFQLCMKAYIKYGMEYPKEFEFINRFYKSPLIDENVTNEIEELMFKQNPLISEFFSNNDILKDVKTELIFMFISGALTHTVRECLNGQISMNDEDWDNFIDMLWDGVSK</sequence>
<accession>A0ABY8EI19</accession>
<dbReference type="EMBL" id="CP120733">
    <property type="protein sequence ID" value="WFD10438.1"/>
    <property type="molecule type" value="Genomic_DNA"/>
</dbReference>
<proteinExistence type="predicted"/>
<feature type="DNA-binding region" description="H-T-H motif" evidence="2">
    <location>
        <begin position="29"/>
        <end position="48"/>
    </location>
</feature>
<evidence type="ECO:0000313" key="5">
    <source>
        <dbReference type="Proteomes" id="UP001222800"/>
    </source>
</evidence>
<evidence type="ECO:0000256" key="2">
    <source>
        <dbReference type="PROSITE-ProRule" id="PRU00335"/>
    </source>
</evidence>
<dbReference type="PANTHER" id="PTHR43479">
    <property type="entry name" value="ACREF/ENVCD OPERON REPRESSOR-RELATED"/>
    <property type="match status" value="1"/>
</dbReference>
<protein>
    <submittedName>
        <fullName evidence="4">TetR/AcrR family transcriptional regulator</fullName>
    </submittedName>
</protein>
<name>A0ABY8EI19_9FIRM</name>
<dbReference type="InterPro" id="IPR050624">
    <property type="entry name" value="HTH-type_Tx_Regulator"/>
</dbReference>
<evidence type="ECO:0000256" key="1">
    <source>
        <dbReference type="ARBA" id="ARBA00023125"/>
    </source>
</evidence>
<dbReference type="Gene3D" id="1.10.357.10">
    <property type="entry name" value="Tetracycline Repressor, domain 2"/>
    <property type="match status" value="1"/>
</dbReference>
<dbReference type="InterPro" id="IPR009057">
    <property type="entry name" value="Homeodomain-like_sf"/>
</dbReference>
<keyword evidence="5" id="KW-1185">Reference proteome</keyword>
<dbReference type="PROSITE" id="PS50977">
    <property type="entry name" value="HTH_TETR_2"/>
    <property type="match status" value="1"/>
</dbReference>
<dbReference type="Proteomes" id="UP001222800">
    <property type="component" value="Chromosome"/>
</dbReference>
<keyword evidence="1 2" id="KW-0238">DNA-binding</keyword>
<dbReference type="PANTHER" id="PTHR43479:SF11">
    <property type="entry name" value="ACREF_ENVCD OPERON REPRESSOR-RELATED"/>
    <property type="match status" value="1"/>
</dbReference>
<evidence type="ECO:0000313" key="4">
    <source>
        <dbReference type="EMBL" id="WFD10438.1"/>
    </source>
</evidence>
<dbReference type="InterPro" id="IPR023772">
    <property type="entry name" value="DNA-bd_HTH_TetR-type_CS"/>
</dbReference>
<organism evidence="4 5">
    <name type="scientific">Tepidibacter hydrothermalis</name>
    <dbReference type="NCBI Taxonomy" id="3036126"/>
    <lineage>
        <taxon>Bacteria</taxon>
        <taxon>Bacillati</taxon>
        <taxon>Bacillota</taxon>
        <taxon>Clostridia</taxon>
        <taxon>Peptostreptococcales</taxon>
        <taxon>Peptostreptococcaceae</taxon>
        <taxon>Tepidibacter</taxon>
    </lineage>
</organism>
<dbReference type="Pfam" id="PF00440">
    <property type="entry name" value="TetR_N"/>
    <property type="match status" value="1"/>
</dbReference>
<gene>
    <name evidence="4" type="ORF">P4S50_19615</name>
</gene>
<feature type="domain" description="HTH tetR-type" evidence="3">
    <location>
        <begin position="6"/>
        <end position="66"/>
    </location>
</feature>
<dbReference type="PRINTS" id="PR00455">
    <property type="entry name" value="HTHTETR"/>
</dbReference>
<dbReference type="SUPFAM" id="SSF46689">
    <property type="entry name" value="Homeodomain-like"/>
    <property type="match status" value="1"/>
</dbReference>
<reference evidence="4 5" key="1">
    <citation type="submission" date="2023-03" db="EMBL/GenBank/DDBJ databases">
        <title>Complete genome sequence of Tepidibacter sp. SWIR-1, isolated from a deep-sea hydrothermal vent.</title>
        <authorList>
            <person name="Li X."/>
        </authorList>
    </citation>
    <scope>NUCLEOTIDE SEQUENCE [LARGE SCALE GENOMIC DNA]</scope>
    <source>
        <strain evidence="4 5">SWIR-1</strain>
    </source>
</reference>
<evidence type="ECO:0000259" key="3">
    <source>
        <dbReference type="PROSITE" id="PS50977"/>
    </source>
</evidence>
<dbReference type="RefSeq" id="WP_277732406.1">
    <property type="nucleotide sequence ID" value="NZ_CP120733.1"/>
</dbReference>
<dbReference type="PROSITE" id="PS01081">
    <property type="entry name" value="HTH_TETR_1"/>
    <property type="match status" value="1"/>
</dbReference>
<dbReference type="InterPro" id="IPR001647">
    <property type="entry name" value="HTH_TetR"/>
</dbReference>